<reference evidence="3 4" key="1">
    <citation type="journal article" date="2023" name="Commun. Biol.">
        <title>Genome analysis of Parmales, the sister group of diatoms, reveals the evolutionary specialization of diatoms from phago-mixotrophs to photoautotrophs.</title>
        <authorList>
            <person name="Ban H."/>
            <person name="Sato S."/>
            <person name="Yoshikawa S."/>
            <person name="Yamada K."/>
            <person name="Nakamura Y."/>
            <person name="Ichinomiya M."/>
            <person name="Sato N."/>
            <person name="Blanc-Mathieu R."/>
            <person name="Endo H."/>
            <person name="Kuwata A."/>
            <person name="Ogata H."/>
        </authorList>
    </citation>
    <scope>NUCLEOTIDE SEQUENCE [LARGE SCALE GENOMIC DNA]</scope>
</reference>
<evidence type="ECO:0000256" key="2">
    <source>
        <dbReference type="SAM" id="MobiDB-lite"/>
    </source>
</evidence>
<evidence type="ECO:0000313" key="4">
    <source>
        <dbReference type="Proteomes" id="UP001165060"/>
    </source>
</evidence>
<dbReference type="Proteomes" id="UP001165060">
    <property type="component" value="Unassembled WGS sequence"/>
</dbReference>
<gene>
    <name evidence="3" type="ORF">TeGR_g12297</name>
</gene>
<keyword evidence="4" id="KW-1185">Reference proteome</keyword>
<protein>
    <submittedName>
        <fullName evidence="3">Uncharacterized protein</fullName>
    </submittedName>
</protein>
<organism evidence="3 4">
    <name type="scientific">Tetraparma gracilis</name>
    <dbReference type="NCBI Taxonomy" id="2962635"/>
    <lineage>
        <taxon>Eukaryota</taxon>
        <taxon>Sar</taxon>
        <taxon>Stramenopiles</taxon>
        <taxon>Ochrophyta</taxon>
        <taxon>Bolidophyceae</taxon>
        <taxon>Parmales</taxon>
        <taxon>Triparmaceae</taxon>
        <taxon>Tetraparma</taxon>
    </lineage>
</organism>
<dbReference type="Gene3D" id="1.20.5.110">
    <property type="match status" value="1"/>
</dbReference>
<feature type="compositionally biased region" description="Low complexity" evidence="2">
    <location>
        <begin position="96"/>
        <end position="112"/>
    </location>
</feature>
<dbReference type="PANTHER" id="PTHR13015:SF0">
    <property type="entry name" value="WASH COMPLEX SUBUNIT 3"/>
    <property type="match status" value="1"/>
</dbReference>
<accession>A0ABQ6MQD2</accession>
<dbReference type="Pfam" id="PF10152">
    <property type="entry name" value="CCDC53"/>
    <property type="match status" value="1"/>
</dbReference>
<comment type="similarity">
    <text evidence="1">Belongs to the CCDC53 family.</text>
</comment>
<feature type="region of interest" description="Disordered" evidence="2">
    <location>
        <begin position="71"/>
        <end position="112"/>
    </location>
</feature>
<feature type="compositionally biased region" description="Low complexity" evidence="2">
    <location>
        <begin position="71"/>
        <end position="82"/>
    </location>
</feature>
<dbReference type="PANTHER" id="PTHR13015">
    <property type="entry name" value="PROTEIN AD-016-RELATED"/>
    <property type="match status" value="1"/>
</dbReference>
<sequence>MAVTAPLPPAKISLLLNNFVLSTSRFLNSFAESADDRLRVLGNKITDVEVMMGILESKLASVPDEDYVAAPAPAPAAAPQEAAGGGGGAAAPPPASDGAAPEAAPAPEAPAAVESTALVNQIPASQHPDYASFFKQLKVGAPLPAVQAKVEAAGLDPEFLAKDPTELIVYEGGGDLGDDE</sequence>
<comment type="caution">
    <text evidence="3">The sequence shown here is derived from an EMBL/GenBank/DDBJ whole genome shotgun (WGS) entry which is preliminary data.</text>
</comment>
<dbReference type="EMBL" id="BRYB01003077">
    <property type="protein sequence ID" value="GMI30037.1"/>
    <property type="molecule type" value="Genomic_DNA"/>
</dbReference>
<evidence type="ECO:0000313" key="3">
    <source>
        <dbReference type="EMBL" id="GMI30037.1"/>
    </source>
</evidence>
<evidence type="ECO:0000256" key="1">
    <source>
        <dbReference type="ARBA" id="ARBA00006290"/>
    </source>
</evidence>
<dbReference type="InterPro" id="IPR019309">
    <property type="entry name" value="WASHC3"/>
</dbReference>
<proteinExistence type="inferred from homology"/>
<name>A0ABQ6MQD2_9STRA</name>